<dbReference type="PANTHER" id="PTHR11533:SF174">
    <property type="entry name" value="PUROMYCIN-SENSITIVE AMINOPEPTIDASE-RELATED"/>
    <property type="match status" value="1"/>
</dbReference>
<comment type="similarity">
    <text evidence="1 2">Belongs to the peptidase M1 family.</text>
</comment>
<feature type="domain" description="Aminopeptidase N-like N-terminal" evidence="5">
    <location>
        <begin position="16"/>
        <end position="171"/>
    </location>
</feature>
<dbReference type="EMBL" id="JAKROA010000014">
    <property type="protein sequence ID" value="KAL5104093.1"/>
    <property type="molecule type" value="Genomic_DNA"/>
</dbReference>
<feature type="domain" description="Peptidase M1 membrane alanine aminopeptidase" evidence="3">
    <location>
        <begin position="229"/>
        <end position="339"/>
    </location>
</feature>
<keyword evidence="7" id="KW-1185">Reference proteome</keyword>
<dbReference type="GO" id="GO:0004177">
    <property type="term" value="F:aminopeptidase activity"/>
    <property type="evidence" value="ECO:0007669"/>
    <property type="project" value="UniProtKB-KW"/>
</dbReference>
<dbReference type="InterPro" id="IPR045357">
    <property type="entry name" value="Aminopeptidase_N-like_N"/>
</dbReference>
<dbReference type="SUPFAM" id="SSF55486">
    <property type="entry name" value="Metalloproteases ('zincins'), catalytic domain"/>
    <property type="match status" value="1"/>
</dbReference>
<dbReference type="Pfam" id="PF17900">
    <property type="entry name" value="Peptidase_M1_N"/>
    <property type="match status" value="1"/>
</dbReference>
<gene>
    <name evidence="6" type="ORF">TcWFU_005036</name>
</gene>
<reference evidence="6 7" key="1">
    <citation type="journal article" date="2022" name="Front. Cell. Infect. Microbiol.">
        <title>The Genomes of Two Strains of Taenia crassiceps the Animal Model for the Study of Human Cysticercosis.</title>
        <authorList>
            <person name="Bobes R.J."/>
            <person name="Estrada K."/>
            <person name="Rios-Valencia D.G."/>
            <person name="Calderon-Gallegos A."/>
            <person name="de la Torre P."/>
            <person name="Carrero J.C."/>
            <person name="Sanchez-Flores A."/>
            <person name="Laclette J.P."/>
        </authorList>
    </citation>
    <scope>NUCLEOTIDE SEQUENCE [LARGE SCALE GENOMIC DNA]</scope>
    <source>
        <strain evidence="6">WFUcys</strain>
    </source>
</reference>
<dbReference type="Gene3D" id="2.60.40.1910">
    <property type="match status" value="1"/>
</dbReference>
<dbReference type="EC" id="3.4.11.-" evidence="2"/>
<dbReference type="PANTHER" id="PTHR11533">
    <property type="entry name" value="PROTEASE M1 ZINC METALLOPROTEASE"/>
    <property type="match status" value="1"/>
</dbReference>
<dbReference type="Gene3D" id="1.10.390.10">
    <property type="entry name" value="Neutral Protease Domain 2"/>
    <property type="match status" value="1"/>
</dbReference>
<evidence type="ECO:0000259" key="3">
    <source>
        <dbReference type="Pfam" id="PF01433"/>
    </source>
</evidence>
<comment type="cofactor">
    <cofactor evidence="2">
        <name>Zn(2+)</name>
        <dbReference type="ChEBI" id="CHEBI:29105"/>
    </cofactor>
    <text evidence="2">Binds 1 zinc ion per subunit.</text>
</comment>
<keyword evidence="2 6" id="KW-0031">Aminopeptidase</keyword>
<comment type="caution">
    <text evidence="6">The sequence shown here is derived from an EMBL/GenBank/DDBJ whole genome shotgun (WGS) entry which is preliminary data.</text>
</comment>
<dbReference type="Proteomes" id="UP001651158">
    <property type="component" value="Unassembled WGS sequence"/>
</dbReference>
<dbReference type="Gene3D" id="1.25.50.20">
    <property type="match status" value="1"/>
</dbReference>
<dbReference type="SUPFAM" id="SSF63737">
    <property type="entry name" value="Leukotriene A4 hydrolase N-terminal domain"/>
    <property type="match status" value="1"/>
</dbReference>
<dbReference type="Pfam" id="PF01433">
    <property type="entry name" value="Peptidase_M1"/>
    <property type="match status" value="1"/>
</dbReference>
<evidence type="ECO:0000256" key="2">
    <source>
        <dbReference type="RuleBase" id="RU364040"/>
    </source>
</evidence>
<dbReference type="Pfam" id="PF11838">
    <property type="entry name" value="ERAP1_C"/>
    <property type="match status" value="1"/>
</dbReference>
<keyword evidence="2" id="KW-0645">Protease</keyword>
<organism evidence="6 7">
    <name type="scientific">Taenia crassiceps</name>
    <dbReference type="NCBI Taxonomy" id="6207"/>
    <lineage>
        <taxon>Eukaryota</taxon>
        <taxon>Metazoa</taxon>
        <taxon>Spiralia</taxon>
        <taxon>Lophotrochozoa</taxon>
        <taxon>Platyhelminthes</taxon>
        <taxon>Cestoda</taxon>
        <taxon>Eucestoda</taxon>
        <taxon>Cyclophyllidea</taxon>
        <taxon>Taeniidae</taxon>
        <taxon>Taenia</taxon>
    </lineage>
</organism>
<feature type="domain" description="ERAP1-like C-terminal" evidence="4">
    <location>
        <begin position="451"/>
        <end position="787"/>
    </location>
</feature>
<dbReference type="InterPro" id="IPR014782">
    <property type="entry name" value="Peptidase_M1_dom"/>
</dbReference>
<name>A0ABR4Q402_9CEST</name>
<evidence type="ECO:0000259" key="5">
    <source>
        <dbReference type="Pfam" id="PF17900"/>
    </source>
</evidence>
<dbReference type="Gene3D" id="2.60.40.1730">
    <property type="entry name" value="tricorn interacting facor f3 domain"/>
    <property type="match status" value="1"/>
</dbReference>
<keyword evidence="2" id="KW-0482">Metalloprotease</keyword>
<dbReference type="InterPro" id="IPR034016">
    <property type="entry name" value="M1_APN-typ"/>
</dbReference>
<keyword evidence="2" id="KW-0479">Metal-binding</keyword>
<dbReference type="CDD" id="cd09601">
    <property type="entry name" value="M1_APN-Q_like"/>
    <property type="match status" value="1"/>
</dbReference>
<dbReference type="InterPro" id="IPR050344">
    <property type="entry name" value="Peptidase_M1_aminopeptidases"/>
</dbReference>
<dbReference type="InterPro" id="IPR027268">
    <property type="entry name" value="Peptidase_M4/M1_CTD_sf"/>
</dbReference>
<evidence type="ECO:0000313" key="7">
    <source>
        <dbReference type="Proteomes" id="UP001651158"/>
    </source>
</evidence>
<protein>
    <recommendedName>
        <fullName evidence="2">Aminopeptidase</fullName>
        <ecNumber evidence="2">3.4.11.-</ecNumber>
    </recommendedName>
</protein>
<keyword evidence="2" id="KW-0862">Zinc</keyword>
<dbReference type="InterPro" id="IPR042097">
    <property type="entry name" value="Aminopeptidase_N-like_N_sf"/>
</dbReference>
<dbReference type="InterPro" id="IPR024571">
    <property type="entry name" value="ERAP1-like_C_dom"/>
</dbReference>
<accession>A0ABR4Q402</accession>
<sequence>MERVQAKHIRLPRTIKPIHYKLEFVPNFSGLTFTGHSFVELEVLEPTNQIIFNSKGLKIFSAFYKDDSPAIIYTDEQEIVTFEFSTILQPGKGQLALKFIGSFATDMLGLYHSTYNDANGKKCDVLATQFESVFARRAFPCIDEPDRKATFEISIVALDNQVALSNMPEIYRNLDLVAIPDFACNAMENWGLITYRETALLIDPENSSLLSKQSVALTVAHEVSHMWFDYCFPDYDIWTKFVSKAYICARRLDELKCSHPIEIEVNSAQEVEEIFDVVSYQKGSCVIRMLYKYMGASRFREGLQSYFEKFKYSNASTRDLWAVLEATGVDGLTEFMSLWTKQTGYPVVFARLIRANDGKYSIGLKQQRFLVDGISATSEPPVRWCVPIIICTMEDSNNILLNVVTHDSNFSPSSAETSGQGDENQPPAGAVVESQELIYTLPNCVRAPQVRLNPDALGFYRVHYDSAMMSAILEAIARGAVPERDRITLIDDQFALARAGYQTLDRVLQFCLAFVGEEKCSVWSALSEGLSEVRILLEEASYPMGNKVVFPKPSKEILGLYRLYAELALPVYAKIGFTPTSSDSNSVCLLRPIIISILGHIGHEDVIYKARVAFERHYTAVTSPLVKAVVDQSQLISPDLRSAIYSICLRNGGEVEFQKLLELYDQATLSDERVRILSSLGAVTNADIIQRLFKFTFTEDVRKQDRFHVLTGVAQTPGGRRALWNLVRSRIATLSEDLGTSHLLTRVLMESGSNFASQEFYEEIRAFYEMHDVPCPRATQQILELVKLEMLLEARMTSIEQSKQFKLFKMMTHERWQTLKS</sequence>
<evidence type="ECO:0000256" key="1">
    <source>
        <dbReference type="ARBA" id="ARBA00010136"/>
    </source>
</evidence>
<keyword evidence="2" id="KW-0378">Hydrolase</keyword>
<evidence type="ECO:0000313" key="6">
    <source>
        <dbReference type="EMBL" id="KAL5104093.1"/>
    </source>
</evidence>
<proteinExistence type="inferred from homology"/>
<evidence type="ECO:0000259" key="4">
    <source>
        <dbReference type="Pfam" id="PF11838"/>
    </source>
</evidence>